<protein>
    <submittedName>
        <fullName evidence="4">Isochorismatase hydrolase</fullName>
    </submittedName>
</protein>
<comment type="caution">
    <text evidence="4">The sequence shown here is derived from an EMBL/GenBank/DDBJ whole genome shotgun (WGS) entry which is preliminary data.</text>
</comment>
<dbReference type="InterPro" id="IPR000868">
    <property type="entry name" value="Isochorismatase-like_dom"/>
</dbReference>
<organism evidence="4 5">
    <name type="scientific">Companilactobacillus futsaii JCM 17355</name>
    <dbReference type="NCBI Taxonomy" id="1423818"/>
    <lineage>
        <taxon>Bacteria</taxon>
        <taxon>Bacillati</taxon>
        <taxon>Bacillota</taxon>
        <taxon>Bacilli</taxon>
        <taxon>Lactobacillales</taxon>
        <taxon>Lactobacillaceae</taxon>
        <taxon>Companilactobacillus</taxon>
    </lineage>
</organism>
<dbReference type="Gene3D" id="3.40.50.850">
    <property type="entry name" value="Isochorismatase-like"/>
    <property type="match status" value="1"/>
</dbReference>
<evidence type="ECO:0000259" key="3">
    <source>
        <dbReference type="Pfam" id="PF00857"/>
    </source>
</evidence>
<dbReference type="GO" id="GO:0016787">
    <property type="term" value="F:hydrolase activity"/>
    <property type="evidence" value="ECO:0007669"/>
    <property type="project" value="UniProtKB-KW"/>
</dbReference>
<reference evidence="4 5" key="1">
    <citation type="journal article" date="2015" name="Genome Announc.">
        <title>Expanding the biotechnology potential of lactobacilli through comparative genomics of 213 strains and associated genera.</title>
        <authorList>
            <person name="Sun Z."/>
            <person name="Harris H.M."/>
            <person name="McCann A."/>
            <person name="Guo C."/>
            <person name="Argimon S."/>
            <person name="Zhang W."/>
            <person name="Yang X."/>
            <person name="Jeffery I.B."/>
            <person name="Cooney J.C."/>
            <person name="Kagawa T.F."/>
            <person name="Liu W."/>
            <person name="Song Y."/>
            <person name="Salvetti E."/>
            <person name="Wrobel A."/>
            <person name="Rasinkangas P."/>
            <person name="Parkhill J."/>
            <person name="Rea M.C."/>
            <person name="O'Sullivan O."/>
            <person name="Ritari J."/>
            <person name="Douillard F.P."/>
            <person name="Paul Ross R."/>
            <person name="Yang R."/>
            <person name="Briner A.E."/>
            <person name="Felis G.E."/>
            <person name="de Vos W.M."/>
            <person name="Barrangou R."/>
            <person name="Klaenhammer T.R."/>
            <person name="Caufield P.W."/>
            <person name="Cui Y."/>
            <person name="Zhang H."/>
            <person name="O'Toole P.W."/>
        </authorList>
    </citation>
    <scope>NUCLEOTIDE SEQUENCE [LARGE SCALE GENOMIC DNA]</scope>
    <source>
        <strain evidence="4 5">JCM 17355</strain>
    </source>
</reference>
<dbReference type="InterPro" id="IPR036380">
    <property type="entry name" value="Isochorismatase-like_sf"/>
</dbReference>
<keyword evidence="5" id="KW-1185">Reference proteome</keyword>
<dbReference type="Pfam" id="PF00857">
    <property type="entry name" value="Isochorismatase"/>
    <property type="match status" value="1"/>
</dbReference>
<gene>
    <name evidence="4" type="ORF">FC88_GL001455</name>
</gene>
<evidence type="ECO:0000313" key="5">
    <source>
        <dbReference type="Proteomes" id="UP000051379"/>
    </source>
</evidence>
<proteinExistence type="inferred from homology"/>
<dbReference type="PANTHER" id="PTHR43540:SF14">
    <property type="entry name" value="ISOCHORISMATASE"/>
    <property type="match status" value="1"/>
</dbReference>
<evidence type="ECO:0000256" key="1">
    <source>
        <dbReference type="ARBA" id="ARBA00006336"/>
    </source>
</evidence>
<dbReference type="CDD" id="cd01014">
    <property type="entry name" value="nicotinamidase_related"/>
    <property type="match status" value="1"/>
</dbReference>
<dbReference type="SUPFAM" id="SSF52499">
    <property type="entry name" value="Isochorismatase-like hydrolases"/>
    <property type="match status" value="1"/>
</dbReference>
<dbReference type="PANTHER" id="PTHR43540">
    <property type="entry name" value="PEROXYUREIDOACRYLATE/UREIDOACRYLATE AMIDOHYDROLASE-RELATED"/>
    <property type="match status" value="1"/>
</dbReference>
<comment type="similarity">
    <text evidence="1">Belongs to the isochorismatase family.</text>
</comment>
<keyword evidence="2 4" id="KW-0378">Hydrolase</keyword>
<accession>A0ABR5P4R9</accession>
<sequence length="176" mass="20305">MIISTYKSILGGIKMSELADALIVIDMQKALQYSYNFNGLIHSINDRISLYRQANLPIIFIQHNDQDVVRGSDLWQLSGKLDKQKEDIVVEKFHPNAFYQTNLNKVLMNHNIHTIELCGAQTEYCCNATIVMAHGLGYKILMGHDMTTTFDNDYMIAEDTISFFENIWNQRFVTFQ</sequence>
<evidence type="ECO:0000256" key="2">
    <source>
        <dbReference type="ARBA" id="ARBA00022801"/>
    </source>
</evidence>
<name>A0ABR5P4R9_9LACO</name>
<dbReference type="Proteomes" id="UP000051379">
    <property type="component" value="Unassembled WGS sequence"/>
</dbReference>
<dbReference type="InterPro" id="IPR050272">
    <property type="entry name" value="Isochorismatase-like_hydrls"/>
</dbReference>
<dbReference type="EMBL" id="AZDO01000137">
    <property type="protein sequence ID" value="KRK91160.1"/>
    <property type="molecule type" value="Genomic_DNA"/>
</dbReference>
<feature type="domain" description="Isochorismatase-like" evidence="3">
    <location>
        <begin position="21"/>
        <end position="153"/>
    </location>
</feature>
<evidence type="ECO:0000313" key="4">
    <source>
        <dbReference type="EMBL" id="KRK91160.1"/>
    </source>
</evidence>